<evidence type="ECO:0000313" key="5">
    <source>
        <dbReference type="EMBL" id="CAL4780639.1"/>
    </source>
</evidence>
<evidence type="ECO:0000256" key="2">
    <source>
        <dbReference type="SAM" id="MobiDB-lite"/>
    </source>
</evidence>
<organism evidence="3">
    <name type="scientific">Cladocopium goreaui</name>
    <dbReference type="NCBI Taxonomy" id="2562237"/>
    <lineage>
        <taxon>Eukaryota</taxon>
        <taxon>Sar</taxon>
        <taxon>Alveolata</taxon>
        <taxon>Dinophyceae</taxon>
        <taxon>Suessiales</taxon>
        <taxon>Symbiodiniaceae</taxon>
        <taxon>Cladocopium</taxon>
    </lineage>
</organism>
<sequence length="273" mass="29172">ANEKPSPAQKGQVLRRLLGYADRAEAKSTTATPPAAKRTKAAPKAAPKAMPEPEPSSRAVEALAAATEVALVCGQMLRQGKDWQSEVDRELRHHLPDVKSWSWEIGEACRDEDATVSLFAESEGSEVAVILDPWRDELFTALRGGGAEMNCERLTCAAGDALEDVLVGTASSADTEISWPQLRGIYYLGPPRSRGVRILQNASLGHAWVAAGRLGSFFSVKSSRAGALLVKEAGGDFQEGGISAANSSLRQQVEEVLQEAEVLKFLSAETSTV</sequence>
<comment type="caution">
    <text evidence="3">The sequence shown here is derived from an EMBL/GenBank/DDBJ whole genome shotgun (WGS) entry which is preliminary data.</text>
</comment>
<reference evidence="3" key="1">
    <citation type="submission" date="2022-10" db="EMBL/GenBank/DDBJ databases">
        <authorList>
            <person name="Chen Y."/>
            <person name="Dougan E. K."/>
            <person name="Chan C."/>
            <person name="Rhodes N."/>
            <person name="Thang M."/>
        </authorList>
    </citation>
    <scope>NUCLEOTIDE SEQUENCE</scope>
</reference>
<dbReference type="SUPFAM" id="SSF56655">
    <property type="entry name" value="Carbohydrate phosphatase"/>
    <property type="match status" value="1"/>
</dbReference>
<dbReference type="EMBL" id="CAMXCT030001816">
    <property type="protein sequence ID" value="CAL4780639.1"/>
    <property type="molecule type" value="Genomic_DNA"/>
</dbReference>
<dbReference type="PRINTS" id="PR00377">
    <property type="entry name" value="IMPHPHTASES"/>
</dbReference>
<name>A0A9P1CLL9_9DINO</name>
<comment type="similarity">
    <text evidence="1">Belongs to the inositol monophosphatase superfamily.</text>
</comment>
<dbReference type="EMBL" id="CAMXCT010001816">
    <property type="protein sequence ID" value="CAI3993327.1"/>
    <property type="molecule type" value="Genomic_DNA"/>
</dbReference>
<accession>A0A9P1CLL9</accession>
<dbReference type="Proteomes" id="UP001152797">
    <property type="component" value="Unassembled WGS sequence"/>
</dbReference>
<proteinExistence type="inferred from homology"/>
<evidence type="ECO:0000313" key="4">
    <source>
        <dbReference type="EMBL" id="CAL1146702.1"/>
    </source>
</evidence>
<evidence type="ECO:0000313" key="6">
    <source>
        <dbReference type="Proteomes" id="UP001152797"/>
    </source>
</evidence>
<dbReference type="OrthoDB" id="10254945at2759"/>
<evidence type="ECO:0000313" key="3">
    <source>
        <dbReference type="EMBL" id="CAI3993327.1"/>
    </source>
</evidence>
<dbReference type="Gene3D" id="3.40.190.80">
    <property type="match status" value="1"/>
</dbReference>
<feature type="region of interest" description="Disordered" evidence="2">
    <location>
        <begin position="1"/>
        <end position="60"/>
    </location>
</feature>
<reference evidence="4" key="2">
    <citation type="submission" date="2024-04" db="EMBL/GenBank/DDBJ databases">
        <authorList>
            <person name="Chen Y."/>
            <person name="Shah S."/>
            <person name="Dougan E. K."/>
            <person name="Thang M."/>
            <person name="Chan C."/>
        </authorList>
    </citation>
    <scope>NUCLEOTIDE SEQUENCE [LARGE SCALE GENOMIC DNA]</scope>
</reference>
<feature type="compositionally biased region" description="Low complexity" evidence="2">
    <location>
        <begin position="27"/>
        <end position="49"/>
    </location>
</feature>
<evidence type="ECO:0000256" key="1">
    <source>
        <dbReference type="ARBA" id="ARBA00009759"/>
    </source>
</evidence>
<dbReference type="EMBL" id="CAMXCT020001816">
    <property type="protein sequence ID" value="CAL1146702.1"/>
    <property type="molecule type" value="Genomic_DNA"/>
</dbReference>
<dbReference type="Pfam" id="PF00459">
    <property type="entry name" value="Inositol_P"/>
    <property type="match status" value="1"/>
</dbReference>
<dbReference type="InterPro" id="IPR000760">
    <property type="entry name" value="Inositol_monophosphatase-like"/>
</dbReference>
<dbReference type="AlphaFoldDB" id="A0A9P1CLL9"/>
<protein>
    <submittedName>
        <fullName evidence="5">Pentatricopeptide repeat-containing protein, chloroplastic</fullName>
    </submittedName>
</protein>
<feature type="non-terminal residue" evidence="3">
    <location>
        <position position="273"/>
    </location>
</feature>
<keyword evidence="6" id="KW-1185">Reference proteome</keyword>
<gene>
    <name evidence="3" type="ORF">C1SCF055_LOCUS20090</name>
</gene>